<dbReference type="Proteomes" id="UP001152607">
    <property type="component" value="Unassembled WGS sequence"/>
</dbReference>
<dbReference type="Pfam" id="PF00646">
    <property type="entry name" value="F-box"/>
    <property type="match status" value="1"/>
</dbReference>
<protein>
    <recommendedName>
        <fullName evidence="2">F-box domain-containing protein</fullName>
    </recommendedName>
</protein>
<evidence type="ECO:0000313" key="4">
    <source>
        <dbReference type="Proteomes" id="UP001152607"/>
    </source>
</evidence>
<feature type="region of interest" description="Disordered" evidence="1">
    <location>
        <begin position="425"/>
        <end position="447"/>
    </location>
</feature>
<evidence type="ECO:0000313" key="3">
    <source>
        <dbReference type="EMBL" id="CAI6338404.1"/>
    </source>
</evidence>
<keyword evidence="4" id="KW-1185">Reference proteome</keyword>
<dbReference type="EMBL" id="CAOQHR010000008">
    <property type="protein sequence ID" value="CAI6338404.1"/>
    <property type="molecule type" value="Genomic_DNA"/>
</dbReference>
<proteinExistence type="predicted"/>
<organism evidence="3 4">
    <name type="scientific">Periconia digitata</name>
    <dbReference type="NCBI Taxonomy" id="1303443"/>
    <lineage>
        <taxon>Eukaryota</taxon>
        <taxon>Fungi</taxon>
        <taxon>Dikarya</taxon>
        <taxon>Ascomycota</taxon>
        <taxon>Pezizomycotina</taxon>
        <taxon>Dothideomycetes</taxon>
        <taxon>Pleosporomycetidae</taxon>
        <taxon>Pleosporales</taxon>
        <taxon>Massarineae</taxon>
        <taxon>Periconiaceae</taxon>
        <taxon>Periconia</taxon>
    </lineage>
</organism>
<feature type="region of interest" description="Disordered" evidence="1">
    <location>
        <begin position="1"/>
        <end position="52"/>
    </location>
</feature>
<evidence type="ECO:0000256" key="1">
    <source>
        <dbReference type="SAM" id="MobiDB-lite"/>
    </source>
</evidence>
<dbReference type="InterPro" id="IPR001810">
    <property type="entry name" value="F-box_dom"/>
</dbReference>
<dbReference type="SUPFAM" id="SSF81383">
    <property type="entry name" value="F-box domain"/>
    <property type="match status" value="1"/>
</dbReference>
<feature type="domain" description="F-box" evidence="2">
    <location>
        <begin position="83"/>
        <end position="134"/>
    </location>
</feature>
<gene>
    <name evidence="3" type="ORF">PDIGIT_LOCUS11532</name>
</gene>
<name>A0A9W4XNH2_9PLEO</name>
<feature type="compositionally biased region" description="Basic and acidic residues" evidence="1">
    <location>
        <begin position="435"/>
        <end position="447"/>
    </location>
</feature>
<accession>A0A9W4XNH2</accession>
<reference evidence="3" key="1">
    <citation type="submission" date="2023-01" db="EMBL/GenBank/DDBJ databases">
        <authorList>
            <person name="Van Ghelder C."/>
            <person name="Rancurel C."/>
        </authorList>
    </citation>
    <scope>NUCLEOTIDE SEQUENCE</scope>
    <source>
        <strain evidence="3">CNCM I-4278</strain>
    </source>
</reference>
<comment type="caution">
    <text evidence="3">The sequence shown here is derived from an EMBL/GenBank/DDBJ whole genome shotgun (WGS) entry which is preliminary data.</text>
</comment>
<dbReference type="AlphaFoldDB" id="A0A9W4XNH2"/>
<dbReference type="OrthoDB" id="5396937at2759"/>
<dbReference type="InterPro" id="IPR036047">
    <property type="entry name" value="F-box-like_dom_sf"/>
</dbReference>
<dbReference type="CDD" id="cd09917">
    <property type="entry name" value="F-box_SF"/>
    <property type="match status" value="1"/>
</dbReference>
<dbReference type="PROSITE" id="PS50181">
    <property type="entry name" value="FBOX"/>
    <property type="match status" value="1"/>
</dbReference>
<evidence type="ECO:0000259" key="2">
    <source>
        <dbReference type="PROSITE" id="PS50181"/>
    </source>
</evidence>
<sequence>MDRFRRASYMPSPLTLSNSSGGSGSSGNSRGRDDMAARQQPTGRKRHSIGRAAESFQTMLSASLRSMRRKGAGEGLSGKSPFLAALVRLPRELHIQILSSLCIADLLSLRLTSRTLNDLVTCCGSALVRHWVRHKMGTLHTRLYPPPRPNEADLPYLLAMRRRHIASVRLTRQLARFVLHDTLKHTSERQRQMWASVYEKMIPLVFGVGYFLEEHRRAILERDLGRIRPRSHIGYDICTEGSIADAERKILMRLDPPLRLQFFYMYCFILQVLTRKLRPPTYTGSVEKVLRGWHGKPACAEDVAFVLILGGVGQVAKLLSCRNYGERRRLLHMFITRLSPHESVSWRKHWRDVGVTSPALLDDIPCSTIRITQLDQIWEPLVVEAMRAESREFTALEKQRFAEVMASRGFLNELMGYDILRGRPAVADDSDDNEEHGGEQLHGEEYY</sequence>